<dbReference type="HOGENOM" id="CLU_144805_3_0_6"/>
<dbReference type="Proteomes" id="UP000001188">
    <property type="component" value="Chromosome"/>
</dbReference>
<gene>
    <name evidence="5" type="ORF">XCCB100_3311</name>
</gene>
<evidence type="ECO:0000256" key="2">
    <source>
        <dbReference type="ARBA" id="ARBA00017940"/>
    </source>
</evidence>
<protein>
    <recommendedName>
        <fullName evidence="2">Antitoxin ParD</fullName>
    </recommendedName>
</protein>
<dbReference type="PANTHER" id="PTHR36582">
    <property type="entry name" value="ANTITOXIN PARD"/>
    <property type="match status" value="1"/>
</dbReference>
<dbReference type="SUPFAM" id="SSF47598">
    <property type="entry name" value="Ribbon-helix-helix"/>
    <property type="match status" value="1"/>
</dbReference>
<dbReference type="Gene3D" id="6.10.10.120">
    <property type="entry name" value="Antitoxin ParD1-like"/>
    <property type="match status" value="1"/>
</dbReference>
<dbReference type="AlphaFoldDB" id="B0RYF6"/>
<dbReference type="InterPro" id="IPR022789">
    <property type="entry name" value="ParD"/>
</dbReference>
<dbReference type="InterPro" id="IPR038296">
    <property type="entry name" value="ParD_sf"/>
</dbReference>
<accession>B0RYF6</accession>
<keyword evidence="3" id="KW-1277">Toxin-antitoxin system</keyword>
<dbReference type="Pfam" id="PF03693">
    <property type="entry name" value="ParD_antitoxin"/>
    <property type="match status" value="1"/>
</dbReference>
<evidence type="ECO:0000313" key="6">
    <source>
        <dbReference type="Proteomes" id="UP000001188"/>
    </source>
</evidence>
<dbReference type="EMBL" id="AM920689">
    <property type="protein sequence ID" value="CAP52676.1"/>
    <property type="molecule type" value="Genomic_DNA"/>
</dbReference>
<dbReference type="CDD" id="cd22231">
    <property type="entry name" value="RHH_NikR_HicB-like"/>
    <property type="match status" value="1"/>
</dbReference>
<name>B0RYF6_XANCB</name>
<dbReference type="NCBIfam" id="TIGR02606">
    <property type="entry name" value="antidote_CC2985"/>
    <property type="match status" value="1"/>
</dbReference>
<proteinExistence type="inferred from homology"/>
<comment type="similarity">
    <text evidence="1">Belongs to the ParD antitoxin family.</text>
</comment>
<evidence type="ECO:0000256" key="3">
    <source>
        <dbReference type="ARBA" id="ARBA00022649"/>
    </source>
</evidence>
<reference evidence="5 6" key="1">
    <citation type="journal article" date="2008" name="J. Biotechnol.">
        <title>The genome of Xanthomonas campestris pv. campestris B100 and its use for the reconstruction of metabolic pathways involved in xanthan biosynthesis.</title>
        <authorList>
            <person name="Vorholter F.J."/>
            <person name="Schneiker S."/>
            <person name="Goesmann A."/>
            <person name="Krause L."/>
            <person name="Bekel T."/>
            <person name="Kaiser O."/>
            <person name="Linke B."/>
            <person name="Patschkowski T."/>
            <person name="Ruckert C."/>
            <person name="Schmid J."/>
            <person name="Sidhu V.K."/>
            <person name="Sieber V."/>
            <person name="Tauch A."/>
            <person name="Watt S.A."/>
            <person name="Weisshaar B."/>
            <person name="Becker A."/>
            <person name="Niehaus K."/>
            <person name="Puhler A."/>
        </authorList>
    </citation>
    <scope>NUCLEOTIDE SEQUENCE [LARGE SCALE GENOMIC DNA]</scope>
    <source>
        <strain evidence="5 6">B100</strain>
    </source>
</reference>
<evidence type="ECO:0000256" key="1">
    <source>
        <dbReference type="ARBA" id="ARBA00008580"/>
    </source>
</evidence>
<dbReference type="InterPro" id="IPR010985">
    <property type="entry name" value="Ribbon_hlx_hlx"/>
</dbReference>
<dbReference type="GO" id="GO:0006355">
    <property type="term" value="P:regulation of DNA-templated transcription"/>
    <property type="evidence" value="ECO:0007669"/>
    <property type="project" value="InterPro"/>
</dbReference>
<evidence type="ECO:0000256" key="4">
    <source>
        <dbReference type="ARBA" id="ARBA00037106"/>
    </source>
</evidence>
<dbReference type="PANTHER" id="PTHR36582:SF2">
    <property type="entry name" value="ANTITOXIN PARD"/>
    <property type="match status" value="1"/>
</dbReference>
<comment type="function">
    <text evidence="4">Antitoxin component of a type II toxin-antitoxin (TA) system. Neutralizes the effect of toxin ParE.</text>
</comment>
<sequence length="110" mass="12204">MKMRQYVSPSGLPMPLPGGTLWQSLPSESCMATMNISLPDELKEFVDQQVLEHAYGSSSEYLRELIRMQRDAQSLRALLLDGAESGPAVAMEADFFDSMRARAHQRAAGK</sequence>
<evidence type="ECO:0000313" key="5">
    <source>
        <dbReference type="EMBL" id="CAP52676.1"/>
    </source>
</evidence>
<dbReference type="KEGG" id="xca:xcc-b100_3311"/>
<organism evidence="5 6">
    <name type="scientific">Xanthomonas campestris pv. campestris (strain B100)</name>
    <dbReference type="NCBI Taxonomy" id="509169"/>
    <lineage>
        <taxon>Bacteria</taxon>
        <taxon>Pseudomonadati</taxon>
        <taxon>Pseudomonadota</taxon>
        <taxon>Gammaproteobacteria</taxon>
        <taxon>Lysobacterales</taxon>
        <taxon>Lysobacteraceae</taxon>
        <taxon>Xanthomonas</taxon>
    </lineage>
</organism>